<name>A0AAJ4LSW7_9VIBR</name>
<dbReference type="Proteomes" id="UP000594435">
    <property type="component" value="Chromosome 1"/>
</dbReference>
<dbReference type="Pfam" id="PF18863">
    <property type="entry name" value="AbiJ_NTD4"/>
    <property type="match status" value="1"/>
</dbReference>
<dbReference type="Pfam" id="PF22809">
    <property type="entry name" value="DUF7014"/>
    <property type="match status" value="1"/>
</dbReference>
<feature type="domain" description="DUF7014" evidence="2">
    <location>
        <begin position="177"/>
        <end position="310"/>
    </location>
</feature>
<evidence type="ECO:0000259" key="2">
    <source>
        <dbReference type="Pfam" id="PF22809"/>
    </source>
</evidence>
<dbReference type="AlphaFoldDB" id="A0AAJ4LSW7"/>
<evidence type="ECO:0000313" key="3">
    <source>
        <dbReference type="EMBL" id="QPL52298.1"/>
    </source>
</evidence>
<evidence type="ECO:0000313" key="4">
    <source>
        <dbReference type="Proteomes" id="UP000594435"/>
    </source>
</evidence>
<accession>A0AAJ4LSW7</accession>
<sequence length="312" mass="36138">MAIFELFSKKQKKLRGDIPDVYVYDSLPEPLRVQIIHIWNDSLGDILQYFSVEDVQMVYKFIVETLCREYGRFELSSSKIDRERVYITELTNYFLEEHDVEKQLDVVEITFKLIDTVTRDFEYLAKNDASKIADSAIDELNARFKEHGIGFQFTNSEIIRVDSELLHTEAVKPALLLLNQSHYEGAQEEFLFAYEHYRHGRHKESLNDCLKAFESTMKSICDKHGWFYQQNATAKSLIQICFERGLVPTFWQQQMTSLRSLLESSVPTGRNKLSGHGQGSNTIEIPDYLVAYMLHMTASTLVFLTTAESKIA</sequence>
<dbReference type="InterPro" id="IPR049503">
    <property type="entry name" value="AbiJ_NTD4"/>
</dbReference>
<reference evidence="3 4" key="1">
    <citation type="submission" date="2020-11" db="EMBL/GenBank/DDBJ databases">
        <title>Complete and Circularized Genome Assembly of a human isolate of Vibrio navarrensis biotype pommerensis with MiSeq and MinION Sequence Data.</title>
        <authorList>
            <person name="Schwartz K."/>
            <person name="Borowiak M."/>
            <person name="Deneke C."/>
            <person name="Balau V."/>
            <person name="Metelmann C."/>
            <person name="Strauch E."/>
        </authorList>
    </citation>
    <scope>NUCLEOTIDE SEQUENCE [LARGE SCALE GENOMIC DNA]</scope>
    <source>
        <strain evidence="3 4">20-VB00237</strain>
    </source>
</reference>
<dbReference type="RefSeq" id="WP_193188395.1">
    <property type="nucleotide sequence ID" value="NZ_CP065217.1"/>
</dbReference>
<proteinExistence type="predicted"/>
<protein>
    <recommendedName>
        <fullName evidence="5">Abortive infection protein-like C-terminal domain-containing protein</fullName>
    </recommendedName>
</protein>
<feature type="domain" description="HEPN AbiJ-N-terminal" evidence="1">
    <location>
        <begin position="5"/>
        <end position="173"/>
    </location>
</feature>
<evidence type="ECO:0000259" key="1">
    <source>
        <dbReference type="Pfam" id="PF18863"/>
    </source>
</evidence>
<dbReference type="NCBIfam" id="NF046078">
    <property type="entry name" value="STM4504_CBY0614"/>
    <property type="match status" value="1"/>
</dbReference>
<dbReference type="InterPro" id="IPR054280">
    <property type="entry name" value="DUF7014"/>
</dbReference>
<evidence type="ECO:0008006" key="5">
    <source>
        <dbReference type="Google" id="ProtNLM"/>
    </source>
</evidence>
<gene>
    <name evidence="3" type="ORF">I3X05_09465</name>
</gene>
<organism evidence="3 4">
    <name type="scientific">Vibrio navarrensis</name>
    <dbReference type="NCBI Taxonomy" id="29495"/>
    <lineage>
        <taxon>Bacteria</taxon>
        <taxon>Pseudomonadati</taxon>
        <taxon>Pseudomonadota</taxon>
        <taxon>Gammaproteobacteria</taxon>
        <taxon>Vibrionales</taxon>
        <taxon>Vibrionaceae</taxon>
        <taxon>Vibrio</taxon>
    </lineage>
</organism>
<dbReference type="EMBL" id="CP065217">
    <property type="protein sequence ID" value="QPL52298.1"/>
    <property type="molecule type" value="Genomic_DNA"/>
</dbReference>